<dbReference type="Gene3D" id="3.40.50.1580">
    <property type="entry name" value="Nucleoside phosphorylase domain"/>
    <property type="match status" value="1"/>
</dbReference>
<evidence type="ECO:0000256" key="3">
    <source>
        <dbReference type="ARBA" id="ARBA00011233"/>
    </source>
</evidence>
<evidence type="ECO:0000256" key="12">
    <source>
        <dbReference type="ARBA" id="ARBA00023970"/>
    </source>
</evidence>
<protein>
    <recommendedName>
        <fullName evidence="5 14">Purine nucleoside phosphorylase</fullName>
        <ecNumber evidence="4 14">2.4.2.1</ecNumber>
    </recommendedName>
    <alternativeName>
        <fullName evidence="14">Inosine-guanosine phosphorylase</fullName>
    </alternativeName>
</protein>
<dbReference type="AlphaFoldDB" id="A0A060WKY7"/>
<dbReference type="SUPFAM" id="SSF53167">
    <property type="entry name" value="Purine and uridine phosphorylases"/>
    <property type="match status" value="1"/>
</dbReference>
<dbReference type="UniPathway" id="UPA00606"/>
<dbReference type="InterPro" id="IPR035994">
    <property type="entry name" value="Nucleoside_phosphorylase_sf"/>
</dbReference>
<reference evidence="17" key="2">
    <citation type="submission" date="2014-03" db="EMBL/GenBank/DDBJ databases">
        <authorList>
            <person name="Genoscope - CEA"/>
        </authorList>
    </citation>
    <scope>NUCLEOTIDE SEQUENCE</scope>
</reference>
<evidence type="ECO:0000256" key="13">
    <source>
        <dbReference type="ARBA" id="ARBA00054498"/>
    </source>
</evidence>
<comment type="pathway">
    <text evidence="1 14">Purine metabolism; purine nucleoside salvage.</text>
</comment>
<dbReference type="GO" id="GO:0047975">
    <property type="term" value="F:guanosine phosphorylase activity"/>
    <property type="evidence" value="ECO:0007669"/>
    <property type="project" value="RHEA"/>
</dbReference>
<evidence type="ECO:0000256" key="10">
    <source>
        <dbReference type="ARBA" id="ARBA00023929"/>
    </source>
</evidence>
<evidence type="ECO:0000256" key="6">
    <source>
        <dbReference type="ARBA" id="ARBA00022676"/>
    </source>
</evidence>
<gene>
    <name evidence="17" type="ORF">GSONMT00045865001</name>
</gene>
<dbReference type="CDD" id="cd09009">
    <property type="entry name" value="PNP-EcPNPII_like"/>
    <property type="match status" value="1"/>
</dbReference>
<comment type="catalytic activity">
    <reaction evidence="12 14">
        <text>guanosine + phosphate = alpha-D-ribose 1-phosphate + guanine</text>
        <dbReference type="Rhea" id="RHEA:13233"/>
        <dbReference type="ChEBI" id="CHEBI:16235"/>
        <dbReference type="ChEBI" id="CHEBI:16750"/>
        <dbReference type="ChEBI" id="CHEBI:43474"/>
        <dbReference type="ChEBI" id="CHEBI:57720"/>
        <dbReference type="EC" id="2.4.2.1"/>
    </reaction>
</comment>
<evidence type="ECO:0000313" key="17">
    <source>
        <dbReference type="EMBL" id="CDQ68163.1"/>
    </source>
</evidence>
<comment type="function">
    <text evidence="13">Catalyzes the phosphorolytic breakdown of the N-glycosidic bond in the beta-(deoxy)ribonucleoside molecules, with the formation of the corresponding free purine bases and pentose-1-phosphate. Preferentially acts on 6-oxopurine nucleosides including inosine and guanosine.</text>
</comment>
<dbReference type="InterPro" id="IPR000845">
    <property type="entry name" value="Nucleoside_phosphorylase_d"/>
</dbReference>
<evidence type="ECO:0000256" key="11">
    <source>
        <dbReference type="ARBA" id="ARBA00023950"/>
    </source>
</evidence>
<evidence type="ECO:0000313" key="18">
    <source>
        <dbReference type="Proteomes" id="UP000193380"/>
    </source>
</evidence>
<dbReference type="PANTHER" id="PTHR11904">
    <property type="entry name" value="METHYLTHIOADENOSINE/PURINE NUCLEOSIDE PHOSPHORYLASE"/>
    <property type="match status" value="1"/>
</dbReference>
<comment type="subunit">
    <text evidence="3">Homotrimer.</text>
</comment>
<comment type="catalytic activity">
    <reaction evidence="9 14">
        <text>inosine + phosphate = alpha-D-ribose 1-phosphate + hypoxanthine</text>
        <dbReference type="Rhea" id="RHEA:27646"/>
        <dbReference type="ChEBI" id="CHEBI:17368"/>
        <dbReference type="ChEBI" id="CHEBI:17596"/>
        <dbReference type="ChEBI" id="CHEBI:43474"/>
        <dbReference type="ChEBI" id="CHEBI:57720"/>
        <dbReference type="EC" id="2.4.2.1"/>
    </reaction>
</comment>
<feature type="binding site" evidence="15">
    <location>
        <position position="39"/>
    </location>
    <ligand>
        <name>phosphate</name>
        <dbReference type="ChEBI" id="CHEBI:43474"/>
    </ligand>
</feature>
<dbReference type="STRING" id="8022.A0A060WKY7"/>
<comment type="catalytic activity">
    <reaction evidence="11 14">
        <text>2'-deoxyinosine + phosphate = 2-deoxy-alpha-D-ribose 1-phosphate + hypoxanthine</text>
        <dbReference type="Rhea" id="RHEA:27750"/>
        <dbReference type="ChEBI" id="CHEBI:17368"/>
        <dbReference type="ChEBI" id="CHEBI:28997"/>
        <dbReference type="ChEBI" id="CHEBI:43474"/>
        <dbReference type="ChEBI" id="CHEBI:57259"/>
        <dbReference type="EC" id="2.4.2.1"/>
    </reaction>
</comment>
<reference evidence="17" key="1">
    <citation type="journal article" date="2014" name="Nat. Commun.">
        <title>The rainbow trout genome provides novel insights into evolution after whole-genome duplication in vertebrates.</title>
        <authorList>
            <person name="Berthelot C."/>
            <person name="Brunet F."/>
            <person name="Chalopin D."/>
            <person name="Juanchich A."/>
            <person name="Bernard M."/>
            <person name="Noel B."/>
            <person name="Bento P."/>
            <person name="Da Silva C."/>
            <person name="Labadie K."/>
            <person name="Alberti A."/>
            <person name="Aury J.M."/>
            <person name="Louis A."/>
            <person name="Dehais P."/>
            <person name="Bardou P."/>
            <person name="Montfort J."/>
            <person name="Klopp C."/>
            <person name="Cabau C."/>
            <person name="Gaspin C."/>
            <person name="Thorgaard G.H."/>
            <person name="Boussaha M."/>
            <person name="Quillet E."/>
            <person name="Guyomard R."/>
            <person name="Galiana D."/>
            <person name="Bobe J."/>
            <person name="Volff J.N."/>
            <person name="Genet C."/>
            <person name="Wincker P."/>
            <person name="Jaillon O."/>
            <person name="Roest Crollius H."/>
            <person name="Guiguen Y."/>
        </authorList>
    </citation>
    <scope>NUCLEOTIDE SEQUENCE [LARGE SCALE GENOMIC DNA]</scope>
</reference>
<feature type="binding site" evidence="15">
    <location>
        <position position="249"/>
    </location>
    <ligand>
        <name>a purine D-ribonucleoside</name>
        <dbReference type="ChEBI" id="CHEBI:142355"/>
    </ligand>
</feature>
<evidence type="ECO:0000256" key="15">
    <source>
        <dbReference type="PIRSR" id="PIRSR000477-2"/>
    </source>
</evidence>
<dbReference type="NCBIfam" id="TIGR01700">
    <property type="entry name" value="PNPH"/>
    <property type="match status" value="1"/>
</dbReference>
<proteinExistence type="inferred from homology"/>
<evidence type="ECO:0000256" key="8">
    <source>
        <dbReference type="ARBA" id="ARBA00022726"/>
    </source>
</evidence>
<evidence type="ECO:0000259" key="16">
    <source>
        <dbReference type="Pfam" id="PF01048"/>
    </source>
</evidence>
<evidence type="ECO:0000256" key="5">
    <source>
        <dbReference type="ARBA" id="ARBA00013834"/>
    </source>
</evidence>
<feature type="binding site" evidence="15">
    <location>
        <position position="122"/>
    </location>
    <ligand>
        <name>phosphate</name>
        <dbReference type="ChEBI" id="CHEBI:43474"/>
    </ligand>
</feature>
<dbReference type="PANTHER" id="PTHR11904:SF26">
    <property type="entry name" value="PURINE NUCLEOSIDE PHOSPHORYLASE"/>
    <property type="match status" value="1"/>
</dbReference>
<keyword evidence="8" id="KW-0660">Purine salvage</keyword>
<accession>A0A060WKY7</accession>
<dbReference type="NCBIfam" id="NF006054">
    <property type="entry name" value="PRK08202.1"/>
    <property type="match status" value="1"/>
</dbReference>
<evidence type="ECO:0000256" key="9">
    <source>
        <dbReference type="ARBA" id="ARBA00023918"/>
    </source>
</evidence>
<comment type="function">
    <text evidence="14">The purine nucleoside phosphorylases catalyze the phosphorolytic breakdown of the N-glycosidic bond in the beta-(deoxy)ribonucleoside molecules, with the formation of the corresponding free purine bases and pentose-1-phosphate.</text>
</comment>
<dbReference type="InterPro" id="IPR011268">
    <property type="entry name" value="Purine_phosphorylase"/>
</dbReference>
<keyword evidence="6 14" id="KW-0328">Glycosyltransferase</keyword>
<evidence type="ECO:0000256" key="14">
    <source>
        <dbReference type="PIRNR" id="PIRNR000477"/>
    </source>
</evidence>
<dbReference type="EC" id="2.4.2.1" evidence="4 14"/>
<name>A0A060WKY7_ONCMY</name>
<dbReference type="PIRSF" id="PIRSF000477">
    <property type="entry name" value="PurNPase"/>
    <property type="match status" value="1"/>
</dbReference>
<dbReference type="Pfam" id="PF01048">
    <property type="entry name" value="PNP_UDP_1"/>
    <property type="match status" value="1"/>
</dbReference>
<feature type="binding site" evidence="15">
    <location>
        <position position="226"/>
    </location>
    <ligand>
        <name>phosphate</name>
        <dbReference type="ChEBI" id="CHEBI:43474"/>
    </ligand>
</feature>
<evidence type="ECO:0000256" key="1">
    <source>
        <dbReference type="ARBA" id="ARBA00005058"/>
    </source>
</evidence>
<dbReference type="PROSITE" id="PS01240">
    <property type="entry name" value="PNP_MTAP_2"/>
    <property type="match status" value="1"/>
</dbReference>
<keyword evidence="7 14" id="KW-0808">Transferase</keyword>
<dbReference type="InterPro" id="IPR011270">
    <property type="entry name" value="Pur_Nuc_Pase_Ino/Guo-sp"/>
</dbReference>
<feature type="binding site" evidence="15">
    <location>
        <begin position="90"/>
        <end position="92"/>
    </location>
    <ligand>
        <name>phosphate</name>
        <dbReference type="ChEBI" id="CHEBI:43474"/>
    </ligand>
</feature>
<feature type="domain" description="Nucleoside phosphorylase" evidence="16">
    <location>
        <begin position="32"/>
        <end position="278"/>
    </location>
</feature>
<dbReference type="NCBIfam" id="TIGR01697">
    <property type="entry name" value="PNPH-PUNA-XAPA"/>
    <property type="match status" value="1"/>
</dbReference>
<evidence type="ECO:0000256" key="2">
    <source>
        <dbReference type="ARBA" id="ARBA00006751"/>
    </source>
</evidence>
<organism evidence="17 18">
    <name type="scientific">Oncorhynchus mykiss</name>
    <name type="common">Rainbow trout</name>
    <name type="synonym">Salmo gairdneri</name>
    <dbReference type="NCBI Taxonomy" id="8022"/>
    <lineage>
        <taxon>Eukaryota</taxon>
        <taxon>Metazoa</taxon>
        <taxon>Chordata</taxon>
        <taxon>Craniata</taxon>
        <taxon>Vertebrata</taxon>
        <taxon>Euteleostomi</taxon>
        <taxon>Actinopterygii</taxon>
        <taxon>Neopterygii</taxon>
        <taxon>Teleostei</taxon>
        <taxon>Protacanthopterygii</taxon>
        <taxon>Salmoniformes</taxon>
        <taxon>Salmonidae</taxon>
        <taxon>Salmoninae</taxon>
        <taxon>Oncorhynchus</taxon>
    </lineage>
</organism>
<dbReference type="PaxDb" id="8022-A0A060WKY7"/>
<feature type="binding site" evidence="15">
    <location>
        <position position="70"/>
    </location>
    <ligand>
        <name>phosphate</name>
        <dbReference type="ChEBI" id="CHEBI:43474"/>
    </ligand>
</feature>
<feature type="binding site" evidence="15">
    <location>
        <position position="207"/>
    </location>
    <ligand>
        <name>a purine D-ribonucleoside</name>
        <dbReference type="ChEBI" id="CHEBI:142355"/>
    </ligand>
</feature>
<comment type="similarity">
    <text evidence="2 14">Belongs to the PNP/MTAP phosphorylase family.</text>
</comment>
<dbReference type="EMBL" id="FR904614">
    <property type="protein sequence ID" value="CDQ68163.1"/>
    <property type="molecule type" value="Genomic_DNA"/>
</dbReference>
<evidence type="ECO:0000256" key="4">
    <source>
        <dbReference type="ARBA" id="ARBA00011886"/>
    </source>
</evidence>
<dbReference type="GO" id="GO:0006166">
    <property type="term" value="P:purine ribonucleoside salvage"/>
    <property type="evidence" value="ECO:0007669"/>
    <property type="project" value="UniProtKB-KW"/>
</dbReference>
<dbReference type="InterPro" id="IPR018099">
    <property type="entry name" value="Purine_phosphorylase-2_CS"/>
</dbReference>
<sequence>MNISSSNPSSYKYEDYRETADWLLSHTEQRPKIAIICGSGLGGLADLLDNKTVFPYKDIPHFPNSTVQGHVSQLVFGELQGKQCVCMQGRFHFYEGYDIAMVTYPVRVFFLLGVETLIITNAAGGLNPNFKVGDIMLIKDHINMPGFAGHNPLCGHNDERFGVRFPCMSDAYDKDLSSLAKETAEEQGCSSFIQQGVYCMLTGPTFETIAECRALQKLGADAVGMSTVPEVVVARHCGLRVFGLSLITNKVVTDYNSQEKANHDEVLETTGMRTQDLQRMHHQQYLQSATTLVISAGI</sequence>
<dbReference type="Proteomes" id="UP000193380">
    <property type="component" value="Unassembled WGS sequence"/>
</dbReference>
<dbReference type="GO" id="GO:0005737">
    <property type="term" value="C:cytoplasm"/>
    <property type="evidence" value="ECO:0007669"/>
    <property type="project" value="TreeGrafter"/>
</dbReference>
<comment type="catalytic activity">
    <reaction evidence="10 14">
        <text>2'-deoxyguanosine + phosphate = 2-deoxy-alpha-D-ribose 1-phosphate + guanine</text>
        <dbReference type="Rhea" id="RHEA:27738"/>
        <dbReference type="ChEBI" id="CHEBI:16235"/>
        <dbReference type="ChEBI" id="CHEBI:17172"/>
        <dbReference type="ChEBI" id="CHEBI:43474"/>
        <dbReference type="ChEBI" id="CHEBI:57259"/>
        <dbReference type="EC" id="2.4.2.1"/>
    </reaction>
</comment>
<dbReference type="FunFam" id="3.40.50.1580:FF:000004">
    <property type="entry name" value="Purine nucleoside phosphorylase"/>
    <property type="match status" value="1"/>
</dbReference>
<dbReference type="GO" id="GO:0004731">
    <property type="term" value="F:purine-nucleoside phosphorylase activity"/>
    <property type="evidence" value="ECO:0007669"/>
    <property type="project" value="UniProtKB-EC"/>
</dbReference>
<evidence type="ECO:0000256" key="7">
    <source>
        <dbReference type="ARBA" id="ARBA00022679"/>
    </source>
</evidence>